<dbReference type="GeneID" id="99636611"/>
<sequence length="238" mass="26830">MKRLLRGWVRWILILVLLLVGMALFFHRTISHIMMTYTTDRYQVIHVSRENIEQNEKSKGNFDFSQVAVVSTQDVLAAQMSGQKLNVIGGIAIPDLEMNLPVFKGIDNTNLLYGAGTMKENQTMGEGNYALASHHVFDQVNSDHLLFSPLERAEVGQKVYLTDKAYIYTYTITSKEVVAPTDVEVIEDVPDKTLLTLVTCDDLQASNRLIVQTTYDGKTPYDQAPSKVQKAFTKSYTQ</sequence>
<name>A0A6N7X7P2_STRAY</name>
<dbReference type="Proteomes" id="UP000471052">
    <property type="component" value="Unassembled WGS sequence"/>
</dbReference>
<evidence type="ECO:0000256" key="2">
    <source>
        <dbReference type="ARBA" id="ARBA00022801"/>
    </source>
</evidence>
<protein>
    <submittedName>
        <fullName evidence="6">Class A sortase</fullName>
    </submittedName>
</protein>
<keyword evidence="2" id="KW-0378">Hydrolase</keyword>
<organism evidence="6 7">
    <name type="scientific">Streptococcus alactolyticus</name>
    <dbReference type="NCBI Taxonomy" id="29389"/>
    <lineage>
        <taxon>Bacteria</taxon>
        <taxon>Bacillati</taxon>
        <taxon>Bacillota</taxon>
        <taxon>Bacilli</taxon>
        <taxon>Lactobacillales</taxon>
        <taxon>Streptococcaceae</taxon>
        <taxon>Streptococcus</taxon>
    </lineage>
</organism>
<keyword evidence="5" id="KW-0812">Transmembrane</keyword>
<dbReference type="InterPro" id="IPR005754">
    <property type="entry name" value="Sortase"/>
</dbReference>
<dbReference type="CDD" id="cd06165">
    <property type="entry name" value="Sortase_A"/>
    <property type="match status" value="1"/>
</dbReference>
<keyword evidence="3" id="KW-0788">Thiol protease</keyword>
<dbReference type="InterPro" id="IPR023365">
    <property type="entry name" value="Sortase_dom-sf"/>
</dbReference>
<keyword evidence="5" id="KW-1133">Transmembrane helix</keyword>
<dbReference type="Pfam" id="PF04203">
    <property type="entry name" value="Sortase"/>
    <property type="match status" value="1"/>
</dbReference>
<dbReference type="OrthoDB" id="1648028at2"/>
<dbReference type="Gene3D" id="2.40.260.10">
    <property type="entry name" value="Sortase"/>
    <property type="match status" value="1"/>
</dbReference>
<evidence type="ECO:0000256" key="3">
    <source>
        <dbReference type="ARBA" id="ARBA00022807"/>
    </source>
</evidence>
<gene>
    <name evidence="6" type="ORF">FYJ82_08185</name>
</gene>
<feature type="active site" description="Acyl-thioester intermediate" evidence="4">
    <location>
        <position position="200"/>
    </location>
</feature>
<proteinExistence type="predicted"/>
<comment type="caution">
    <text evidence="6">The sequence shown here is derived from an EMBL/GenBank/DDBJ whole genome shotgun (WGS) entry which is preliminary data.</text>
</comment>
<dbReference type="InterPro" id="IPR042007">
    <property type="entry name" value="Sortase_A"/>
</dbReference>
<evidence type="ECO:0000256" key="5">
    <source>
        <dbReference type="SAM" id="Phobius"/>
    </source>
</evidence>
<dbReference type="AlphaFoldDB" id="A0A6N7X7P2"/>
<keyword evidence="5" id="KW-0472">Membrane</keyword>
<keyword evidence="1" id="KW-0645">Protease</keyword>
<dbReference type="EMBL" id="VUNP01000043">
    <property type="protein sequence ID" value="MST54352.1"/>
    <property type="molecule type" value="Genomic_DNA"/>
</dbReference>
<evidence type="ECO:0000313" key="6">
    <source>
        <dbReference type="EMBL" id="MST54352.1"/>
    </source>
</evidence>
<dbReference type="SUPFAM" id="SSF63817">
    <property type="entry name" value="Sortase"/>
    <property type="match status" value="1"/>
</dbReference>
<feature type="transmembrane region" description="Helical" evidence="5">
    <location>
        <begin position="7"/>
        <end position="26"/>
    </location>
</feature>
<evidence type="ECO:0000256" key="4">
    <source>
        <dbReference type="PIRSR" id="PIRSR605754-1"/>
    </source>
</evidence>
<dbReference type="RefSeq" id="WP_154455453.1">
    <property type="nucleotide sequence ID" value="NZ_BRXN01000001.1"/>
</dbReference>
<feature type="active site" description="Proton donor/acceptor" evidence="4">
    <location>
        <position position="134"/>
    </location>
</feature>
<evidence type="ECO:0000256" key="1">
    <source>
        <dbReference type="ARBA" id="ARBA00022670"/>
    </source>
</evidence>
<dbReference type="GO" id="GO:0006508">
    <property type="term" value="P:proteolysis"/>
    <property type="evidence" value="ECO:0007669"/>
    <property type="project" value="UniProtKB-KW"/>
</dbReference>
<dbReference type="GO" id="GO:0008234">
    <property type="term" value="F:cysteine-type peptidase activity"/>
    <property type="evidence" value="ECO:0007669"/>
    <property type="project" value="UniProtKB-KW"/>
</dbReference>
<dbReference type="NCBIfam" id="TIGR01076">
    <property type="entry name" value="sortase_fam"/>
    <property type="match status" value="1"/>
</dbReference>
<evidence type="ECO:0000313" key="7">
    <source>
        <dbReference type="Proteomes" id="UP000471052"/>
    </source>
</evidence>
<reference evidence="6 7" key="1">
    <citation type="submission" date="2019-08" db="EMBL/GenBank/DDBJ databases">
        <title>In-depth cultivation of the pig gut microbiome towards novel bacterial diversity and tailored functional studies.</title>
        <authorList>
            <person name="Wylensek D."/>
            <person name="Hitch T.C.A."/>
            <person name="Clavel T."/>
        </authorList>
    </citation>
    <scope>NUCLEOTIDE SEQUENCE [LARGE SCALE GENOMIC DNA]</scope>
    <source>
        <strain evidence="6 7">BL-178-WT-3A</strain>
    </source>
</reference>
<accession>A0A6N7X7P2</accession>